<dbReference type="CDD" id="cd13580">
    <property type="entry name" value="PBP2_AlgQ_like_1"/>
    <property type="match status" value="1"/>
</dbReference>
<dbReference type="RefSeq" id="WP_129443398.1">
    <property type="nucleotide sequence ID" value="NZ_CP035492.1"/>
</dbReference>
<dbReference type="Gene3D" id="3.40.190.10">
    <property type="entry name" value="Periplasmic binding protein-like II"/>
    <property type="match status" value="3"/>
</dbReference>
<dbReference type="AlphaFoldDB" id="A0A4P6EY73"/>
<dbReference type="SUPFAM" id="SSF53850">
    <property type="entry name" value="Periplasmic binding protein-like II"/>
    <property type="match status" value="1"/>
</dbReference>
<dbReference type="PROSITE" id="PS51257">
    <property type="entry name" value="PROKAR_LIPOPROTEIN"/>
    <property type="match status" value="1"/>
</dbReference>
<keyword evidence="2" id="KW-0732">Signal</keyword>
<dbReference type="OrthoDB" id="9787283at2"/>
<evidence type="ECO:0000313" key="4">
    <source>
        <dbReference type="Proteomes" id="UP000293568"/>
    </source>
</evidence>
<feature type="region of interest" description="Disordered" evidence="1">
    <location>
        <begin position="27"/>
        <end position="66"/>
    </location>
</feature>
<feature type="compositionally biased region" description="Low complexity" evidence="1">
    <location>
        <begin position="27"/>
        <end position="58"/>
    </location>
</feature>
<dbReference type="InterPro" id="IPR050490">
    <property type="entry name" value="Bact_solute-bd_prot1"/>
</dbReference>
<dbReference type="PANTHER" id="PTHR43649:SF12">
    <property type="entry name" value="DIACETYLCHITOBIOSE BINDING PROTEIN DASA"/>
    <property type="match status" value="1"/>
</dbReference>
<reference evidence="3 4" key="1">
    <citation type="submission" date="2019-01" db="EMBL/GenBank/DDBJ databases">
        <title>Genome sequencing of strain FW100M-2.</title>
        <authorList>
            <person name="Heo J."/>
            <person name="Kim S.-J."/>
            <person name="Kim J.-S."/>
            <person name="Hong S.-B."/>
            <person name="Kwon S.-W."/>
        </authorList>
    </citation>
    <scope>NUCLEOTIDE SEQUENCE [LARGE SCALE GENOMIC DNA]</scope>
    <source>
        <strain evidence="3 4">FW100M-2</strain>
    </source>
</reference>
<dbReference type="KEGG" id="pprt:ET464_18235"/>
<gene>
    <name evidence="3" type="ORF">ET464_18235</name>
</gene>
<proteinExistence type="predicted"/>
<dbReference type="PANTHER" id="PTHR43649">
    <property type="entry name" value="ARABINOSE-BINDING PROTEIN-RELATED"/>
    <property type="match status" value="1"/>
</dbReference>
<evidence type="ECO:0000313" key="3">
    <source>
        <dbReference type="EMBL" id="QAY68024.1"/>
    </source>
</evidence>
<name>A0A4P6EY73_9BACL</name>
<protein>
    <submittedName>
        <fullName evidence="3">Extracellular solute-binding protein</fullName>
    </submittedName>
</protein>
<evidence type="ECO:0000256" key="1">
    <source>
        <dbReference type="SAM" id="MobiDB-lite"/>
    </source>
</evidence>
<dbReference type="EMBL" id="CP035492">
    <property type="protein sequence ID" value="QAY68024.1"/>
    <property type="molecule type" value="Genomic_DNA"/>
</dbReference>
<sequence>MFSAFKRQLLLTLSLVCIVSTMAACSSSNNNNAGTSTSNPSPDASASPPASAAAGDDSQTSALKDKYDPPVTITTAWGVDPAIQFKNGETIENNVATKWAHDQFGIDIKSLWSVTDTNNAFATKLRLAMSSGQKMPDVLVVGNGDSQLVSDLIESGNFRDVGSLFDQYANDTWKQAMEIDPTVWNPVIRDGKKMAIPILDYAYNNDYVLWIRQDWLDKLGMKAPSTLDELDQVMEAFKNQNPDGLAPDKVTPLSIGFKTSMNTWMGDPSWVFGAYGTIPQQWNKAADGTLEYGSINPGMKQGLAKLNEWYTKGYIPKEAALWDENKTAEPAVAGTAGIIPGPYWMSGWPLVDTVKNVPSAVWKPISLPTGPDGKAGRHGTAFSNGYILINKDMAHPEALFTYQNYMFDNIANPQPGSQYDVGIFKGYDYDLDASGNPVYLDQVPGGAVNVMRYFLVRDAARIPDAQMKALMDLANGKAPETRMEKDLVNNYGKETPAAAKVVMSQVDAAYMNMFTGPSTETMKTKLDYLNKIENQAFNEIIYGQKPVDTFDSFAAAWKKSGGDQITKEVNEWYNSVK</sequence>
<dbReference type="Proteomes" id="UP000293568">
    <property type="component" value="Chromosome"/>
</dbReference>
<keyword evidence="4" id="KW-1185">Reference proteome</keyword>
<organism evidence="3 4">
    <name type="scientific">Paenibacillus protaetiae</name>
    <dbReference type="NCBI Taxonomy" id="2509456"/>
    <lineage>
        <taxon>Bacteria</taxon>
        <taxon>Bacillati</taxon>
        <taxon>Bacillota</taxon>
        <taxon>Bacilli</taxon>
        <taxon>Bacillales</taxon>
        <taxon>Paenibacillaceae</taxon>
        <taxon>Paenibacillus</taxon>
    </lineage>
</organism>
<accession>A0A4P6EY73</accession>
<evidence type="ECO:0000256" key="2">
    <source>
        <dbReference type="SAM" id="SignalP"/>
    </source>
</evidence>
<feature type="chain" id="PRO_5039212421" evidence="2">
    <location>
        <begin position="24"/>
        <end position="577"/>
    </location>
</feature>
<feature type="signal peptide" evidence="2">
    <location>
        <begin position="1"/>
        <end position="23"/>
    </location>
</feature>